<feature type="domain" description="Cyclic nucleotide-binding" evidence="1">
    <location>
        <begin position="30"/>
        <end position="116"/>
    </location>
</feature>
<dbReference type="InterPro" id="IPR018490">
    <property type="entry name" value="cNMP-bd_dom_sf"/>
</dbReference>
<gene>
    <name evidence="2" type="ORF">SAMN02927916_2610</name>
</gene>
<evidence type="ECO:0000259" key="1">
    <source>
        <dbReference type="Pfam" id="PF00027"/>
    </source>
</evidence>
<organism evidence="2 3">
    <name type="scientific">Flavobacterium anhuiense</name>
    <dbReference type="NCBI Taxonomy" id="459526"/>
    <lineage>
        <taxon>Bacteria</taxon>
        <taxon>Pseudomonadati</taxon>
        <taxon>Bacteroidota</taxon>
        <taxon>Flavobacteriia</taxon>
        <taxon>Flavobacteriales</taxon>
        <taxon>Flavobacteriaceae</taxon>
        <taxon>Flavobacterium</taxon>
    </lineage>
</organism>
<accession>A0ABY0LSY1</accession>
<dbReference type="InterPro" id="IPR014710">
    <property type="entry name" value="RmlC-like_jellyroll"/>
</dbReference>
<dbReference type="Gene3D" id="2.60.120.10">
    <property type="entry name" value="Jelly Rolls"/>
    <property type="match status" value="1"/>
</dbReference>
<dbReference type="Proteomes" id="UP000199307">
    <property type="component" value="Unassembled WGS sequence"/>
</dbReference>
<dbReference type="RefSeq" id="WP_091133055.1">
    <property type="nucleotide sequence ID" value="NZ_CP023642.1"/>
</dbReference>
<comment type="caution">
    <text evidence="2">The sequence shown here is derived from an EMBL/GenBank/DDBJ whole genome shotgun (WGS) entry which is preliminary data.</text>
</comment>
<dbReference type="SUPFAM" id="SSF51206">
    <property type="entry name" value="cAMP-binding domain-like"/>
    <property type="match status" value="1"/>
</dbReference>
<reference evidence="2 3" key="1">
    <citation type="submission" date="2016-10" db="EMBL/GenBank/DDBJ databases">
        <authorList>
            <person name="Varghese N."/>
            <person name="Submissions S."/>
        </authorList>
    </citation>
    <scope>NUCLEOTIDE SEQUENCE [LARGE SCALE GENOMIC DNA]</scope>
    <source>
        <strain evidence="2 3">CGMCC 1.6859</strain>
    </source>
</reference>
<sequence>MESFRLFLKSIVPITDQEFENYKSYFKAITLTKNDYFSEIGKISKKVGFIKKGLLRTYYINDKSEEVTYCFCTENNLTTSYKSFISQEPSELSIQAVEDTELITISYDHLQNLYLQSPLWQNIGRTIAERQYLVMEQYASVLCNETAKEKYLRLLKEQPTVINKASVNDIASYLGITRRTLSRIRKKIAQGI</sequence>
<evidence type="ECO:0000313" key="3">
    <source>
        <dbReference type="Proteomes" id="UP000199307"/>
    </source>
</evidence>
<name>A0ABY0LSY1_9FLAO</name>
<dbReference type="Pfam" id="PF00027">
    <property type="entry name" value="cNMP_binding"/>
    <property type="match status" value="1"/>
</dbReference>
<dbReference type="InterPro" id="IPR000595">
    <property type="entry name" value="cNMP-bd_dom"/>
</dbReference>
<protein>
    <submittedName>
        <fullName evidence="2">cAMP-binding domain of CRP or a regulatory subunit of cAMP-dependent protein kinases</fullName>
    </submittedName>
</protein>
<keyword evidence="3" id="KW-1185">Reference proteome</keyword>
<dbReference type="EMBL" id="FMVC01000004">
    <property type="protein sequence ID" value="SCY61920.1"/>
    <property type="molecule type" value="Genomic_DNA"/>
</dbReference>
<proteinExistence type="predicted"/>
<evidence type="ECO:0000313" key="2">
    <source>
        <dbReference type="EMBL" id="SCY61920.1"/>
    </source>
</evidence>